<name>A0A9N9G051_9GLOM</name>
<feature type="compositionally biased region" description="Basic and acidic residues" evidence="6">
    <location>
        <begin position="326"/>
        <end position="335"/>
    </location>
</feature>
<organism evidence="8 9">
    <name type="scientific">Acaulospora morrowiae</name>
    <dbReference type="NCBI Taxonomy" id="94023"/>
    <lineage>
        <taxon>Eukaryota</taxon>
        <taxon>Fungi</taxon>
        <taxon>Fungi incertae sedis</taxon>
        <taxon>Mucoromycota</taxon>
        <taxon>Glomeromycotina</taxon>
        <taxon>Glomeromycetes</taxon>
        <taxon>Diversisporales</taxon>
        <taxon>Acaulosporaceae</taxon>
        <taxon>Acaulospora</taxon>
    </lineage>
</organism>
<dbReference type="SMART" id="SM00249">
    <property type="entry name" value="PHD"/>
    <property type="match status" value="1"/>
</dbReference>
<dbReference type="InterPro" id="IPR028938">
    <property type="entry name" value="Rsf1-like"/>
</dbReference>
<dbReference type="Gene3D" id="3.30.40.10">
    <property type="entry name" value="Zinc/RING finger domain, C3HC4 (zinc finger)"/>
    <property type="match status" value="1"/>
</dbReference>
<dbReference type="InterPro" id="IPR028942">
    <property type="entry name" value="WHIM1_dom"/>
</dbReference>
<feature type="compositionally biased region" description="Polar residues" evidence="6">
    <location>
        <begin position="710"/>
        <end position="720"/>
    </location>
</feature>
<feature type="compositionally biased region" description="Basic residues" evidence="6">
    <location>
        <begin position="187"/>
        <end position="199"/>
    </location>
</feature>
<proteinExistence type="predicted"/>
<feature type="region of interest" description="Disordered" evidence="6">
    <location>
        <begin position="424"/>
        <end position="454"/>
    </location>
</feature>
<keyword evidence="5" id="KW-0539">Nucleus</keyword>
<accession>A0A9N9G051</accession>
<keyword evidence="9" id="KW-1185">Reference proteome</keyword>
<keyword evidence="3" id="KW-0863">Zinc-finger</keyword>
<dbReference type="PROSITE" id="PS01359">
    <property type="entry name" value="ZF_PHD_1"/>
    <property type="match status" value="1"/>
</dbReference>
<evidence type="ECO:0000313" key="8">
    <source>
        <dbReference type="EMBL" id="CAG8568258.1"/>
    </source>
</evidence>
<keyword evidence="2" id="KW-0479">Metal-binding</keyword>
<dbReference type="GO" id="GO:0006355">
    <property type="term" value="P:regulation of DNA-templated transcription"/>
    <property type="evidence" value="ECO:0007669"/>
    <property type="project" value="InterPro"/>
</dbReference>
<gene>
    <name evidence="8" type="ORF">AMORRO_LOCUS6344</name>
</gene>
<evidence type="ECO:0000256" key="6">
    <source>
        <dbReference type="SAM" id="MobiDB-lite"/>
    </source>
</evidence>
<feature type="compositionally biased region" description="Basic and acidic residues" evidence="6">
    <location>
        <begin position="432"/>
        <end position="447"/>
    </location>
</feature>
<evidence type="ECO:0000259" key="7">
    <source>
        <dbReference type="SMART" id="SM00249"/>
    </source>
</evidence>
<feature type="compositionally biased region" description="Basic and acidic residues" evidence="6">
    <location>
        <begin position="470"/>
        <end position="489"/>
    </location>
</feature>
<feature type="compositionally biased region" description="Low complexity" evidence="6">
    <location>
        <begin position="200"/>
        <end position="210"/>
    </location>
</feature>
<feature type="domain" description="Zinc finger PHD-type" evidence="7">
    <location>
        <begin position="363"/>
        <end position="418"/>
    </location>
</feature>
<comment type="subcellular location">
    <subcellularLocation>
        <location evidence="1">Nucleus</location>
    </subcellularLocation>
</comment>
<dbReference type="Pfam" id="PF15612">
    <property type="entry name" value="WHIM1"/>
    <property type="match status" value="1"/>
</dbReference>
<dbReference type="InterPro" id="IPR013083">
    <property type="entry name" value="Znf_RING/FYVE/PHD"/>
</dbReference>
<evidence type="ECO:0000256" key="5">
    <source>
        <dbReference type="ARBA" id="ARBA00023242"/>
    </source>
</evidence>
<protein>
    <submittedName>
        <fullName evidence="8">3133_t:CDS:1</fullName>
    </submittedName>
</protein>
<dbReference type="GO" id="GO:0031213">
    <property type="term" value="C:RSF complex"/>
    <property type="evidence" value="ECO:0007669"/>
    <property type="project" value="InterPro"/>
</dbReference>
<dbReference type="SUPFAM" id="SSF57903">
    <property type="entry name" value="FYVE/PHD zinc finger"/>
    <property type="match status" value="1"/>
</dbReference>
<dbReference type="InterPro" id="IPR011011">
    <property type="entry name" value="Znf_FYVE_PHD"/>
</dbReference>
<evidence type="ECO:0000256" key="2">
    <source>
        <dbReference type="ARBA" id="ARBA00022723"/>
    </source>
</evidence>
<comment type="caution">
    <text evidence="8">The sequence shown here is derived from an EMBL/GenBank/DDBJ whole genome shotgun (WGS) entry which is preliminary data.</text>
</comment>
<dbReference type="EMBL" id="CAJVPV010004180">
    <property type="protein sequence ID" value="CAG8568258.1"/>
    <property type="molecule type" value="Genomic_DNA"/>
</dbReference>
<dbReference type="Proteomes" id="UP000789342">
    <property type="component" value="Unassembled WGS sequence"/>
</dbReference>
<dbReference type="OrthoDB" id="303107at2759"/>
<dbReference type="InterPro" id="IPR019786">
    <property type="entry name" value="Zinc_finger_PHD-type_CS"/>
</dbReference>
<dbReference type="PANTHER" id="PTHR14296:SF3">
    <property type="entry name" value="DIKAR, ISOFORM F"/>
    <property type="match status" value="1"/>
</dbReference>
<dbReference type="InterPro" id="IPR001965">
    <property type="entry name" value="Znf_PHD"/>
</dbReference>
<feature type="region of interest" description="Disordered" evidence="6">
    <location>
        <begin position="670"/>
        <end position="732"/>
    </location>
</feature>
<feature type="region of interest" description="Disordered" evidence="6">
    <location>
        <begin position="312"/>
        <end position="340"/>
    </location>
</feature>
<evidence type="ECO:0000256" key="4">
    <source>
        <dbReference type="ARBA" id="ARBA00022833"/>
    </source>
</evidence>
<reference evidence="8" key="1">
    <citation type="submission" date="2021-06" db="EMBL/GenBank/DDBJ databases">
        <authorList>
            <person name="Kallberg Y."/>
            <person name="Tangrot J."/>
            <person name="Rosling A."/>
        </authorList>
    </citation>
    <scope>NUCLEOTIDE SEQUENCE</scope>
    <source>
        <strain evidence="8">CL551</strain>
    </source>
</reference>
<dbReference type="PANTHER" id="PTHR14296">
    <property type="entry name" value="REMODELING AND SPACING FACTOR 1"/>
    <property type="match status" value="1"/>
</dbReference>
<feature type="region of interest" description="Disordered" evidence="6">
    <location>
        <begin position="178"/>
        <end position="213"/>
    </location>
</feature>
<evidence type="ECO:0000256" key="1">
    <source>
        <dbReference type="ARBA" id="ARBA00004123"/>
    </source>
</evidence>
<dbReference type="AlphaFoldDB" id="A0A9N9G051"/>
<dbReference type="GO" id="GO:0008270">
    <property type="term" value="F:zinc ion binding"/>
    <property type="evidence" value="ECO:0007669"/>
    <property type="project" value="UniProtKB-KW"/>
</dbReference>
<feature type="region of interest" description="Disordered" evidence="6">
    <location>
        <begin position="468"/>
        <end position="529"/>
    </location>
</feature>
<keyword evidence="4" id="KW-0862">Zinc</keyword>
<sequence length="732" mass="83285">MSSTTHSDFSLDAQQAIHQLRSHWEFSNVAQFMHTFYNAFGLESFDTDEFELSLVAKESPQLTNLIVQMLRTLTSNKKITIDNWERHLYQLYSIYEPEKSNPFESEGDQKNFKDMSIIQKMLILHDLCHWQMRNPDKFRQHLDSQDDSQTWRVSPIGYDSKGNTYWLFDDNRLCKEAPKVDTEKPKGRGKSARRNRSKKASATTAISTTTDQNESTNWETVCVTAAEWESFPAQFEKTRNSAEKAFFKLLTNDLLPRVLAVLKEKEKDRKKLDALANRKRSSRLLKKEIERQEADRIAQIEREKYEEEMMKEKKESRIESQASRAIQEDHKKIEDQDQLDSSIQVPLPQPQAHEQPNNDWYFECLCGVSGNNINDNSRMIACDRCSVWQHLDCISKIDPRFLMGHDYEKIDYVCEKCLRNTAAKSSMPVSSSHEKGISNSDARETKMADNSTTDKVQGTWIVSKIGAQMDTDRISNKRPRNESDNERLETGIPPVKSRKRQTGTTRKTTRKDNAERGKNKQNTNDNVEREVKRIKNGKLIVRYARKSWFTVDIKFCKAATKVASCSYSQQFDVDDLSGFSMIPPRTSSYGPLCGTVSTSSSNGLSNYTITHAASHPSTLNSSLELPAISPPAYGLSNNILRSTSLDVLPPITSTFGPSVDVSAQKRSFEPFSGPIEPQYSGPHFSPYSRADGLSQTIPPPSLLSLPNPAQYKNESNNNEPTPKIMDIKSLVS</sequence>
<evidence type="ECO:0000256" key="3">
    <source>
        <dbReference type="ARBA" id="ARBA00022771"/>
    </source>
</evidence>
<evidence type="ECO:0000313" key="9">
    <source>
        <dbReference type="Proteomes" id="UP000789342"/>
    </source>
</evidence>